<evidence type="ECO:0000313" key="2">
    <source>
        <dbReference type="Proteomes" id="UP001159363"/>
    </source>
</evidence>
<accession>A0ABQ9HD23</accession>
<organism evidence="1 2">
    <name type="scientific">Dryococelus australis</name>
    <dbReference type="NCBI Taxonomy" id="614101"/>
    <lineage>
        <taxon>Eukaryota</taxon>
        <taxon>Metazoa</taxon>
        <taxon>Ecdysozoa</taxon>
        <taxon>Arthropoda</taxon>
        <taxon>Hexapoda</taxon>
        <taxon>Insecta</taxon>
        <taxon>Pterygota</taxon>
        <taxon>Neoptera</taxon>
        <taxon>Polyneoptera</taxon>
        <taxon>Phasmatodea</taxon>
        <taxon>Verophasmatodea</taxon>
        <taxon>Anareolatae</taxon>
        <taxon>Phasmatidae</taxon>
        <taxon>Eurycanthinae</taxon>
        <taxon>Dryococelus</taxon>
    </lineage>
</organism>
<gene>
    <name evidence="1" type="ORF">PR048_018710</name>
</gene>
<comment type="caution">
    <text evidence="1">The sequence shown here is derived from an EMBL/GenBank/DDBJ whole genome shotgun (WGS) entry which is preliminary data.</text>
</comment>
<keyword evidence="2" id="KW-1185">Reference proteome</keyword>
<evidence type="ECO:0000313" key="1">
    <source>
        <dbReference type="EMBL" id="KAJ8882222.1"/>
    </source>
</evidence>
<dbReference type="Proteomes" id="UP001159363">
    <property type="component" value="Chromosome 5"/>
</dbReference>
<dbReference type="EMBL" id="JARBHB010000006">
    <property type="protein sequence ID" value="KAJ8882222.1"/>
    <property type="molecule type" value="Genomic_DNA"/>
</dbReference>
<reference evidence="1 2" key="1">
    <citation type="submission" date="2023-02" db="EMBL/GenBank/DDBJ databases">
        <title>LHISI_Scaffold_Assembly.</title>
        <authorList>
            <person name="Stuart O.P."/>
            <person name="Cleave R."/>
            <person name="Magrath M.J.L."/>
            <person name="Mikheyev A.S."/>
        </authorList>
    </citation>
    <scope>NUCLEOTIDE SEQUENCE [LARGE SCALE GENOMIC DNA]</scope>
    <source>
        <strain evidence="1">Daus_M_001</strain>
        <tissue evidence="1">Leg muscle</tissue>
    </source>
</reference>
<sequence length="440" mass="48495">MLQRAVVLNAVLLVVQPLEQVMLLGRVLANGHHNICDAVVGRGLPEDFLHGLHVAFGLTIKPLSAQSRRDLAIRDEEITLCRAEDSCVTRRSRAPGCGRPSCFASVLLRSALTVFRLTLGEEHCGWRSHSKLPGADWLPNTLLVSDNVLLASVAGDRTVSYQALTGFPTRCWSVTSCCWRVWLEIAHKLPGADWLPNTLLVSDIVLLASVAGDRTVSYQALTGFPTRCWSVTSCCWRVWLEIAQAAQISSLIRSLQPRRHSVTGLQHVGTPFANQHLAIYQPSGSPVNQRLALYQLSGSPAKLRLALDQPSGSPAIQRLALYQPAGNPANTEFSAAHSRESDTMIALELRVSALHFTSSALELHMTHLARVTRRRDLCCDARISCRSACVVLREDVVFDWHWSPELLARVFLVALAGNRDGLDTSVGGEEICQQHWQKFL</sequence>
<evidence type="ECO:0008006" key="3">
    <source>
        <dbReference type="Google" id="ProtNLM"/>
    </source>
</evidence>
<name>A0ABQ9HD23_9NEOP</name>
<protein>
    <recommendedName>
        <fullName evidence="3">Secreted protein</fullName>
    </recommendedName>
</protein>
<proteinExistence type="predicted"/>